<keyword evidence="4 7" id="KW-0812">Transmembrane</keyword>
<dbReference type="PANTHER" id="PTHR30151">
    <property type="entry name" value="ALKANE SULFONATE ABC TRANSPORTER-RELATED, MEMBRANE SUBUNIT"/>
    <property type="match status" value="1"/>
</dbReference>
<reference evidence="9 10" key="1">
    <citation type="submission" date="2017-09" db="EMBL/GenBank/DDBJ databases">
        <authorList>
            <person name="Ehlers B."/>
            <person name="Leendertz F.H."/>
        </authorList>
    </citation>
    <scope>NUCLEOTIDE SEQUENCE [LARGE SCALE GENOMIC DNA]</scope>
    <source>
        <strain evidence="9 10">CGMCC 1.05381</strain>
    </source>
</reference>
<keyword evidence="3" id="KW-1003">Cell membrane</keyword>
<evidence type="ECO:0000256" key="6">
    <source>
        <dbReference type="ARBA" id="ARBA00023136"/>
    </source>
</evidence>
<feature type="transmembrane region" description="Helical" evidence="7">
    <location>
        <begin position="123"/>
        <end position="145"/>
    </location>
</feature>
<keyword evidence="5 7" id="KW-1133">Transmembrane helix</keyword>
<comment type="similarity">
    <text evidence="7">Belongs to the binding-protein-dependent transport system permease family.</text>
</comment>
<organism evidence="9 10">
    <name type="scientific">Salinibacterium xinjiangense</name>
    <dbReference type="NCBI Taxonomy" id="386302"/>
    <lineage>
        <taxon>Bacteria</taxon>
        <taxon>Bacillati</taxon>
        <taxon>Actinomycetota</taxon>
        <taxon>Actinomycetes</taxon>
        <taxon>Micrococcales</taxon>
        <taxon>Microbacteriaceae</taxon>
        <taxon>Salinibacterium</taxon>
    </lineage>
</organism>
<evidence type="ECO:0000256" key="2">
    <source>
        <dbReference type="ARBA" id="ARBA00022448"/>
    </source>
</evidence>
<dbReference type="GO" id="GO:0005886">
    <property type="term" value="C:plasma membrane"/>
    <property type="evidence" value="ECO:0007669"/>
    <property type="project" value="UniProtKB-SubCell"/>
</dbReference>
<comment type="subcellular location">
    <subcellularLocation>
        <location evidence="1 7">Cell membrane</location>
        <topology evidence="1 7">Multi-pass membrane protein</topology>
    </subcellularLocation>
</comment>
<keyword evidence="10" id="KW-1185">Reference proteome</keyword>
<evidence type="ECO:0000259" key="8">
    <source>
        <dbReference type="PROSITE" id="PS50928"/>
    </source>
</evidence>
<evidence type="ECO:0000256" key="7">
    <source>
        <dbReference type="RuleBase" id="RU363032"/>
    </source>
</evidence>
<dbReference type="InterPro" id="IPR035906">
    <property type="entry name" value="MetI-like_sf"/>
</dbReference>
<feature type="domain" description="ABC transmembrane type-1" evidence="8">
    <location>
        <begin position="88"/>
        <end position="285"/>
    </location>
</feature>
<gene>
    <name evidence="9" type="ORF">SAMN06296378_2381</name>
</gene>
<protein>
    <submittedName>
        <fullName evidence="9">NitT/TauT family transport system permease protein</fullName>
    </submittedName>
</protein>
<dbReference type="EMBL" id="OCST01000004">
    <property type="protein sequence ID" value="SOE71031.1"/>
    <property type="molecule type" value="Genomic_DNA"/>
</dbReference>
<name>A0A2C8ZY30_9MICO</name>
<dbReference type="CDD" id="cd06261">
    <property type="entry name" value="TM_PBP2"/>
    <property type="match status" value="1"/>
</dbReference>
<dbReference type="InterPro" id="IPR000515">
    <property type="entry name" value="MetI-like"/>
</dbReference>
<dbReference type="Proteomes" id="UP000219440">
    <property type="component" value="Unassembled WGS sequence"/>
</dbReference>
<feature type="transmembrane region" description="Helical" evidence="7">
    <location>
        <begin position="157"/>
        <end position="180"/>
    </location>
</feature>
<dbReference type="Pfam" id="PF00528">
    <property type="entry name" value="BPD_transp_1"/>
    <property type="match status" value="1"/>
</dbReference>
<dbReference type="PROSITE" id="PS50928">
    <property type="entry name" value="ABC_TM1"/>
    <property type="match status" value="1"/>
</dbReference>
<keyword evidence="2 7" id="KW-0813">Transport</keyword>
<evidence type="ECO:0000256" key="4">
    <source>
        <dbReference type="ARBA" id="ARBA00022692"/>
    </source>
</evidence>
<accession>A0A2C8ZY30</accession>
<evidence type="ECO:0000256" key="3">
    <source>
        <dbReference type="ARBA" id="ARBA00022475"/>
    </source>
</evidence>
<evidence type="ECO:0000256" key="5">
    <source>
        <dbReference type="ARBA" id="ARBA00022989"/>
    </source>
</evidence>
<proteinExistence type="inferred from homology"/>
<dbReference type="PANTHER" id="PTHR30151:SF41">
    <property type="entry name" value="ABC TRANSPORTER PERMEASE PROTEIN"/>
    <property type="match status" value="1"/>
</dbReference>
<feature type="transmembrane region" description="Helical" evidence="7">
    <location>
        <begin position="223"/>
        <end position="245"/>
    </location>
</feature>
<keyword evidence="6 7" id="KW-0472">Membrane</keyword>
<dbReference type="RefSeq" id="WP_229671356.1">
    <property type="nucleotide sequence ID" value="NZ_BMLC01000003.1"/>
</dbReference>
<dbReference type="AlphaFoldDB" id="A0A2C8ZY30"/>
<dbReference type="Gene3D" id="1.10.3720.10">
    <property type="entry name" value="MetI-like"/>
    <property type="match status" value="1"/>
</dbReference>
<evidence type="ECO:0000313" key="9">
    <source>
        <dbReference type="EMBL" id="SOE71031.1"/>
    </source>
</evidence>
<dbReference type="GO" id="GO:0055085">
    <property type="term" value="P:transmembrane transport"/>
    <property type="evidence" value="ECO:0007669"/>
    <property type="project" value="InterPro"/>
</dbReference>
<feature type="transmembrane region" description="Helical" evidence="7">
    <location>
        <begin position="7"/>
        <end position="25"/>
    </location>
</feature>
<evidence type="ECO:0000313" key="10">
    <source>
        <dbReference type="Proteomes" id="UP000219440"/>
    </source>
</evidence>
<evidence type="ECO:0000256" key="1">
    <source>
        <dbReference type="ARBA" id="ARBA00004651"/>
    </source>
</evidence>
<feature type="transmembrane region" description="Helical" evidence="7">
    <location>
        <begin position="265"/>
        <end position="288"/>
    </location>
</feature>
<dbReference type="SUPFAM" id="SSF161098">
    <property type="entry name" value="MetI-like"/>
    <property type="match status" value="1"/>
</dbReference>
<feature type="transmembrane region" description="Helical" evidence="7">
    <location>
        <begin position="80"/>
        <end position="111"/>
    </location>
</feature>
<sequence>MTRQRAGIAWGALGVLAVMALWELYKALGPAEGFVVGAIAGKTGSGVMLLPRTNDRAMPHIWDMVARLFQSTSGGDTPPLIVPVVTACLTTLGIVAVGWLIGVTVGLLLGLVMQRWRLAEWGLLPWIVVSQTVPLIAFAPILASIGSQVDRAGSIPWPQWLSVAIIASYLAFFPVAVGVLRGLEAPDRIHLDLMRTYAAGYWQTLLSLRLPAAVPHLLPALRLAAASAVVGAVVAEVSIGMRGGIGRMLIQLAGQGSSDPAAPWGPTFGSIALGLVAAGTVALIGFGLRNYRRGEATS</sequence>